<dbReference type="PANTHER" id="PTHR10963:SF55">
    <property type="entry name" value="GLYCOSIDE HYDROLASE FAMILY 16 PROTEIN"/>
    <property type="match status" value="1"/>
</dbReference>
<dbReference type="GO" id="GO:0004553">
    <property type="term" value="F:hydrolase activity, hydrolyzing O-glycosyl compounds"/>
    <property type="evidence" value="ECO:0007669"/>
    <property type="project" value="InterPro"/>
</dbReference>
<evidence type="ECO:0000313" key="3">
    <source>
        <dbReference type="EMBL" id="GEM46855.1"/>
    </source>
</evidence>
<name>A0A511N1W5_DEIC1</name>
<evidence type="ECO:0000259" key="2">
    <source>
        <dbReference type="PROSITE" id="PS51762"/>
    </source>
</evidence>
<protein>
    <recommendedName>
        <fullName evidence="2">GH16 domain-containing protein</fullName>
    </recommendedName>
</protein>
<dbReference type="InterPro" id="IPR050546">
    <property type="entry name" value="Glycosyl_Hydrlase_16"/>
</dbReference>
<dbReference type="Proteomes" id="UP000321306">
    <property type="component" value="Unassembled WGS sequence"/>
</dbReference>
<dbReference type="Gene3D" id="2.60.120.200">
    <property type="match status" value="1"/>
</dbReference>
<gene>
    <name evidence="3" type="ORF">DC3_24900</name>
</gene>
<evidence type="ECO:0000256" key="1">
    <source>
        <dbReference type="ARBA" id="ARBA00006865"/>
    </source>
</evidence>
<dbReference type="AlphaFoldDB" id="A0A511N1W5"/>
<proteinExistence type="inferred from homology"/>
<dbReference type="PANTHER" id="PTHR10963">
    <property type="entry name" value="GLYCOSYL HYDROLASE-RELATED"/>
    <property type="match status" value="1"/>
</dbReference>
<sequence length="281" mass="32308">MTERTNPHSTFTLSDMPANPLQKPGYTLEFSEEFDGDTLNPENWLPQYLPQWSSRAKSTARYRLTGNSLQLLIEKDQQPWNPEFDGPLRVSSLQTGCYAGPLGSTIGQHRFNKGVTVKEEQEVKRLYTPQYGYFEVRLKAVPIPGYMAALWMIGFEETPDQSGEICICEIFGKGMTQHSAEVGYGIHPFGDPNLQDEFHVDTLPIDASSYHIYAVDWTPTHVDFYVDNIKIRTIQQSPKYPMQFMLNIYEIPSHLNEQSRPELWPKVMEVDYVRGYRKNGL</sequence>
<comment type="similarity">
    <text evidence="1">Belongs to the glycosyl hydrolase 16 family.</text>
</comment>
<organism evidence="3 4">
    <name type="scientific">Deinococcus cellulosilyticus (strain DSM 18568 / NBRC 106333 / KACC 11606 / 5516J-15)</name>
    <dbReference type="NCBI Taxonomy" id="1223518"/>
    <lineage>
        <taxon>Bacteria</taxon>
        <taxon>Thermotogati</taxon>
        <taxon>Deinococcota</taxon>
        <taxon>Deinococci</taxon>
        <taxon>Deinococcales</taxon>
        <taxon>Deinococcaceae</taxon>
        <taxon>Deinococcus</taxon>
    </lineage>
</organism>
<dbReference type="EMBL" id="BJXB01000010">
    <property type="protein sequence ID" value="GEM46855.1"/>
    <property type="molecule type" value="Genomic_DNA"/>
</dbReference>
<dbReference type="PROSITE" id="PS51762">
    <property type="entry name" value="GH16_2"/>
    <property type="match status" value="1"/>
</dbReference>
<dbReference type="SUPFAM" id="SSF49899">
    <property type="entry name" value="Concanavalin A-like lectins/glucanases"/>
    <property type="match status" value="1"/>
</dbReference>
<dbReference type="Pfam" id="PF00722">
    <property type="entry name" value="Glyco_hydro_16"/>
    <property type="match status" value="1"/>
</dbReference>
<accession>A0A511N1W5</accession>
<dbReference type="InterPro" id="IPR000757">
    <property type="entry name" value="Beta-glucanase-like"/>
</dbReference>
<dbReference type="InterPro" id="IPR013320">
    <property type="entry name" value="ConA-like_dom_sf"/>
</dbReference>
<dbReference type="OrthoDB" id="9809583at2"/>
<dbReference type="CDD" id="cd00413">
    <property type="entry name" value="Glyco_hydrolase_16"/>
    <property type="match status" value="1"/>
</dbReference>
<reference evidence="3 4" key="1">
    <citation type="submission" date="2019-07" db="EMBL/GenBank/DDBJ databases">
        <title>Whole genome shotgun sequence of Deinococcus cellulosilyticus NBRC 106333.</title>
        <authorList>
            <person name="Hosoyama A."/>
            <person name="Uohara A."/>
            <person name="Ohji S."/>
            <person name="Ichikawa N."/>
        </authorList>
    </citation>
    <scope>NUCLEOTIDE SEQUENCE [LARGE SCALE GENOMIC DNA]</scope>
    <source>
        <strain evidence="3 4">NBRC 106333</strain>
    </source>
</reference>
<keyword evidence="4" id="KW-1185">Reference proteome</keyword>
<evidence type="ECO:0000313" key="4">
    <source>
        <dbReference type="Proteomes" id="UP000321306"/>
    </source>
</evidence>
<dbReference type="GO" id="GO:0005975">
    <property type="term" value="P:carbohydrate metabolic process"/>
    <property type="evidence" value="ECO:0007669"/>
    <property type="project" value="InterPro"/>
</dbReference>
<feature type="domain" description="GH16" evidence="2">
    <location>
        <begin position="14"/>
        <end position="281"/>
    </location>
</feature>
<comment type="caution">
    <text evidence="3">The sequence shown here is derived from an EMBL/GenBank/DDBJ whole genome shotgun (WGS) entry which is preliminary data.</text>
</comment>
<dbReference type="RefSeq" id="WP_146884654.1">
    <property type="nucleotide sequence ID" value="NZ_BJXB01000010.1"/>
</dbReference>